<accession>A0A641ARH3</accession>
<dbReference type="OrthoDB" id="4484751at2"/>
<dbReference type="PROSITE" id="PS50850">
    <property type="entry name" value="MFS"/>
    <property type="match status" value="1"/>
</dbReference>
<evidence type="ECO:0000256" key="1">
    <source>
        <dbReference type="ARBA" id="ARBA00004651"/>
    </source>
</evidence>
<organism evidence="7 8">
    <name type="scientific">Aeromicrobium fastidiosum</name>
    <dbReference type="NCBI Taxonomy" id="52699"/>
    <lineage>
        <taxon>Bacteria</taxon>
        <taxon>Bacillati</taxon>
        <taxon>Actinomycetota</taxon>
        <taxon>Actinomycetes</taxon>
        <taxon>Propionibacteriales</taxon>
        <taxon>Nocardioidaceae</taxon>
        <taxon>Aeromicrobium</taxon>
    </lineage>
</organism>
<comment type="subcellular location">
    <subcellularLocation>
        <location evidence="1">Cell membrane</location>
        <topology evidence="1">Multi-pass membrane protein</topology>
    </subcellularLocation>
</comment>
<keyword evidence="8" id="KW-1185">Reference proteome</keyword>
<feature type="transmembrane region" description="Helical" evidence="5">
    <location>
        <begin position="38"/>
        <end position="61"/>
    </location>
</feature>
<evidence type="ECO:0000313" key="7">
    <source>
        <dbReference type="EMBL" id="KAA1380545.1"/>
    </source>
</evidence>
<feature type="transmembrane region" description="Helical" evidence="5">
    <location>
        <begin position="384"/>
        <end position="404"/>
    </location>
</feature>
<keyword evidence="2 5" id="KW-0812">Transmembrane</keyword>
<evidence type="ECO:0000313" key="8">
    <source>
        <dbReference type="Proteomes" id="UP001515100"/>
    </source>
</evidence>
<feature type="transmembrane region" description="Helical" evidence="5">
    <location>
        <begin position="253"/>
        <end position="269"/>
    </location>
</feature>
<name>A0A641ARH3_9ACTN</name>
<sequence length="490" mass="49723">MAYRCAVLPSVRKKKLAMTAPSASVAAHTSSRRATLELFVVGLGALVVALAQTVLIPVLSILPADLDTSASNVNWLLTSTLLVAAVSVPILGRLGDMFGKRRMLLVALGALIVGSLITSFSDHIGVLIVGRAIQGASAAAIPLGISLLATVMPRERVGSSIALISAMLGVGGSLGLPLAGFVAEHADFHVLFWITSAAGIVAFLGILLIVPEAPGRSGGRVDLVGAALLAAGLVCLLLPLAQSSSWGWDDVRVWGLLAAAAGLIAVFGWSQTRIDDPLVDLRALRRPPIVLTNAASILFGFALFASFIGTASYVEAPESSGYGFGSSLLVGGLAMLPGGLMMLLFAPVAARLIGTRGAPQTLALGALVVAVGFAARIFVHESLWQVIVGSTIVGVGTGIGYAAMPSLINTHTPPDETGAANGLNTLFRSLGSSLASAIGGSILAGSTVIVGTFAVPSLDAYRLIFALCGAAAVLAAALVMLIPHRPAAAA</sequence>
<feature type="transmembrane region" description="Helical" evidence="5">
    <location>
        <begin position="361"/>
        <end position="378"/>
    </location>
</feature>
<dbReference type="GO" id="GO:0022857">
    <property type="term" value="F:transmembrane transporter activity"/>
    <property type="evidence" value="ECO:0007669"/>
    <property type="project" value="InterPro"/>
</dbReference>
<keyword evidence="3 5" id="KW-1133">Transmembrane helix</keyword>
<feature type="transmembrane region" description="Helical" evidence="5">
    <location>
        <begin position="73"/>
        <end position="91"/>
    </location>
</feature>
<dbReference type="PANTHER" id="PTHR42718:SF35">
    <property type="entry name" value="BLL0718 PROTEIN"/>
    <property type="match status" value="1"/>
</dbReference>
<dbReference type="SUPFAM" id="SSF103473">
    <property type="entry name" value="MFS general substrate transporter"/>
    <property type="match status" value="1"/>
</dbReference>
<feature type="transmembrane region" description="Helical" evidence="5">
    <location>
        <begin position="461"/>
        <end position="482"/>
    </location>
</feature>
<dbReference type="EMBL" id="SDPP02000001">
    <property type="protein sequence ID" value="KAA1380545.1"/>
    <property type="molecule type" value="Genomic_DNA"/>
</dbReference>
<dbReference type="AlphaFoldDB" id="A0A641ARH3"/>
<evidence type="ECO:0000256" key="2">
    <source>
        <dbReference type="ARBA" id="ARBA00022692"/>
    </source>
</evidence>
<comment type="caution">
    <text evidence="7">The sequence shown here is derived from an EMBL/GenBank/DDBJ whole genome shotgun (WGS) entry which is preliminary data.</text>
</comment>
<evidence type="ECO:0000259" key="6">
    <source>
        <dbReference type="PROSITE" id="PS50850"/>
    </source>
</evidence>
<feature type="transmembrane region" description="Helical" evidence="5">
    <location>
        <begin position="126"/>
        <end position="149"/>
    </location>
</feature>
<dbReference type="Pfam" id="PF07690">
    <property type="entry name" value="MFS_1"/>
    <property type="match status" value="1"/>
</dbReference>
<feature type="transmembrane region" description="Helical" evidence="5">
    <location>
        <begin position="434"/>
        <end position="455"/>
    </location>
</feature>
<feature type="transmembrane region" description="Helical" evidence="5">
    <location>
        <begin position="188"/>
        <end position="209"/>
    </location>
</feature>
<feature type="transmembrane region" description="Helical" evidence="5">
    <location>
        <begin position="161"/>
        <end position="182"/>
    </location>
</feature>
<dbReference type="InterPro" id="IPR020846">
    <property type="entry name" value="MFS_dom"/>
</dbReference>
<protein>
    <submittedName>
        <fullName evidence="7">MFS transporter</fullName>
    </submittedName>
</protein>
<feature type="transmembrane region" description="Helical" evidence="5">
    <location>
        <begin position="289"/>
        <end position="308"/>
    </location>
</feature>
<dbReference type="CDD" id="cd17504">
    <property type="entry name" value="MFS_MMR_MDR_like"/>
    <property type="match status" value="1"/>
</dbReference>
<gene>
    <name evidence="7" type="ORF">ESP62_005035</name>
</gene>
<dbReference type="InterPro" id="IPR036259">
    <property type="entry name" value="MFS_trans_sf"/>
</dbReference>
<dbReference type="GO" id="GO:0005886">
    <property type="term" value="C:plasma membrane"/>
    <property type="evidence" value="ECO:0007669"/>
    <property type="project" value="UniProtKB-SubCell"/>
</dbReference>
<dbReference type="Gene3D" id="1.20.1250.20">
    <property type="entry name" value="MFS general substrate transporter like domains"/>
    <property type="match status" value="1"/>
</dbReference>
<dbReference type="InterPro" id="IPR011701">
    <property type="entry name" value="MFS"/>
</dbReference>
<dbReference type="PANTHER" id="PTHR42718">
    <property type="entry name" value="MAJOR FACILITATOR SUPERFAMILY MULTIDRUG TRANSPORTER MFSC"/>
    <property type="match status" value="1"/>
</dbReference>
<feature type="transmembrane region" description="Helical" evidence="5">
    <location>
        <begin position="328"/>
        <end position="349"/>
    </location>
</feature>
<evidence type="ECO:0000256" key="5">
    <source>
        <dbReference type="SAM" id="Phobius"/>
    </source>
</evidence>
<evidence type="ECO:0000256" key="3">
    <source>
        <dbReference type="ARBA" id="ARBA00022989"/>
    </source>
</evidence>
<feature type="transmembrane region" description="Helical" evidence="5">
    <location>
        <begin position="221"/>
        <end position="241"/>
    </location>
</feature>
<keyword evidence="4 5" id="KW-0472">Membrane</keyword>
<dbReference type="Proteomes" id="UP001515100">
    <property type="component" value="Unassembled WGS sequence"/>
</dbReference>
<feature type="domain" description="Major facilitator superfamily (MFS) profile" evidence="6">
    <location>
        <begin position="37"/>
        <end position="487"/>
    </location>
</feature>
<evidence type="ECO:0000256" key="4">
    <source>
        <dbReference type="ARBA" id="ARBA00023136"/>
    </source>
</evidence>
<proteinExistence type="predicted"/>
<feature type="transmembrane region" description="Helical" evidence="5">
    <location>
        <begin position="103"/>
        <end position="120"/>
    </location>
</feature>
<reference evidence="7" key="1">
    <citation type="submission" date="2019-09" db="EMBL/GenBank/DDBJ databases">
        <authorList>
            <person name="Li J."/>
        </authorList>
    </citation>
    <scope>NUCLEOTIDE SEQUENCE [LARGE SCALE GENOMIC DNA]</scope>
    <source>
        <strain evidence="7">NRBC 14897</strain>
    </source>
</reference>